<dbReference type="Proteomes" id="UP000030655">
    <property type="component" value="Unassembled WGS sequence"/>
</dbReference>
<dbReference type="InterPro" id="IPR053164">
    <property type="entry name" value="IS1016-like_transposase"/>
</dbReference>
<dbReference type="PANTHER" id="PTHR47163">
    <property type="entry name" value="DDE_TNP_IS1595 DOMAIN-CONTAINING PROTEIN"/>
    <property type="match status" value="1"/>
</dbReference>
<protein>
    <recommendedName>
        <fullName evidence="1">ISXO2-like transposase domain-containing protein</fullName>
    </recommendedName>
</protein>
<dbReference type="HOGENOM" id="CLU_044348_0_0_1"/>
<evidence type="ECO:0000313" key="3">
    <source>
        <dbReference type="Proteomes" id="UP000030655"/>
    </source>
</evidence>
<dbReference type="OrthoDB" id="8597234at2759"/>
<dbReference type="AlphaFoldDB" id="A0A059F4C2"/>
<dbReference type="InterPro" id="IPR024445">
    <property type="entry name" value="Tnp_ISXO2-like"/>
</dbReference>
<sequence>MDNNEKLDAVAGLEVIKNIFDPIFVNNTASIEFLCKRGYLKSSILCYNCDHPALLKKSLDDLNNYFYKCNKKNCRRKISIFSLLNYRVPKLKICYILRSCWFFTCNISNYFAFPNSCMSEQTYIKVRKIYVEACKNVVLTNRKKLGGENKCLQIDETAFKKGKIITNPSSISDGDPNIIWLLGVVEEDKGNIFLEFIKDRTKNTISNFIYENILPLSTIKTDGFASYPKAIEENKMKHIIVNHNKGFRNALGHTTNTIEGLWSLLKYDIKKRKGINRDILENYIFEFMWKYKYVKSNNNLSWNSGFLLLLKELFK</sequence>
<dbReference type="VEuPathDB" id="MicrosporidiaDB:H312_00517"/>
<feature type="domain" description="ISXO2-like transposase" evidence="1">
    <location>
        <begin position="144"/>
        <end position="292"/>
    </location>
</feature>
<evidence type="ECO:0000313" key="2">
    <source>
        <dbReference type="EMBL" id="KCZ82035.1"/>
    </source>
</evidence>
<accession>A0A059F4C2</accession>
<keyword evidence="3" id="KW-1185">Reference proteome</keyword>
<dbReference type="Pfam" id="PF12762">
    <property type="entry name" value="DDE_Tnp_IS1595"/>
    <property type="match status" value="1"/>
</dbReference>
<name>A0A059F4C2_9MICR</name>
<dbReference type="EMBL" id="KK365133">
    <property type="protein sequence ID" value="KCZ82035.1"/>
    <property type="molecule type" value="Genomic_DNA"/>
</dbReference>
<reference evidence="2 3" key="2">
    <citation type="submission" date="2014-03" db="EMBL/GenBank/DDBJ databases">
        <title>The Genome Sequence of Anncaliia algerae insect isolate PRA339.</title>
        <authorList>
            <consortium name="The Broad Institute Genome Sequencing Platform"/>
            <consortium name="The Broad Institute Genome Sequencing Center for Infectious Disease"/>
            <person name="Cuomo C."/>
            <person name="Becnel J."/>
            <person name="Sanscrainte N."/>
            <person name="Walker B."/>
            <person name="Young S.K."/>
            <person name="Zeng Q."/>
            <person name="Gargeya S."/>
            <person name="Fitzgerald M."/>
            <person name="Haas B."/>
            <person name="Abouelleil A."/>
            <person name="Alvarado L."/>
            <person name="Arachchi H.M."/>
            <person name="Berlin A.M."/>
            <person name="Chapman S.B."/>
            <person name="Dewar J."/>
            <person name="Goldberg J."/>
            <person name="Griggs A."/>
            <person name="Gujja S."/>
            <person name="Hansen M."/>
            <person name="Howarth C."/>
            <person name="Imamovic A."/>
            <person name="Larimer J."/>
            <person name="McCowan C."/>
            <person name="Murphy C."/>
            <person name="Neiman D."/>
            <person name="Pearson M."/>
            <person name="Priest M."/>
            <person name="Roberts A."/>
            <person name="Saif S."/>
            <person name="Shea T."/>
            <person name="Sisk P."/>
            <person name="Sykes S."/>
            <person name="Wortman J."/>
            <person name="Nusbaum C."/>
            <person name="Birren B."/>
        </authorList>
    </citation>
    <scope>NUCLEOTIDE SEQUENCE [LARGE SCALE GENOMIC DNA]</scope>
    <source>
        <strain evidence="2 3">PRA339</strain>
    </source>
</reference>
<dbReference type="PANTHER" id="PTHR47163:SF2">
    <property type="entry name" value="SI:DKEY-17M8.2"/>
    <property type="match status" value="1"/>
</dbReference>
<organism evidence="2 3">
    <name type="scientific">Anncaliia algerae PRA339</name>
    <dbReference type="NCBI Taxonomy" id="1288291"/>
    <lineage>
        <taxon>Eukaryota</taxon>
        <taxon>Fungi</taxon>
        <taxon>Fungi incertae sedis</taxon>
        <taxon>Microsporidia</taxon>
        <taxon>Tubulinosematoidea</taxon>
        <taxon>Tubulinosematidae</taxon>
        <taxon>Anncaliia</taxon>
    </lineage>
</organism>
<dbReference type="SMART" id="SM01126">
    <property type="entry name" value="DDE_Tnp_IS1595"/>
    <property type="match status" value="1"/>
</dbReference>
<dbReference type="NCBIfam" id="NF033547">
    <property type="entry name" value="transpos_IS1595"/>
    <property type="match status" value="1"/>
</dbReference>
<gene>
    <name evidence="2" type="ORF">H312_00517</name>
</gene>
<evidence type="ECO:0000259" key="1">
    <source>
        <dbReference type="SMART" id="SM01126"/>
    </source>
</evidence>
<proteinExistence type="predicted"/>
<reference evidence="3" key="1">
    <citation type="submission" date="2013-02" db="EMBL/GenBank/DDBJ databases">
        <authorList>
            <consortium name="The Broad Institute Genome Sequencing Platform"/>
            <person name="Cuomo C."/>
            <person name="Becnel J."/>
            <person name="Sanscrainte N."/>
            <person name="Walker B."/>
            <person name="Young S.K."/>
            <person name="Zeng Q."/>
            <person name="Gargeya S."/>
            <person name="Fitzgerald M."/>
            <person name="Haas B."/>
            <person name="Abouelleil A."/>
            <person name="Alvarado L."/>
            <person name="Arachchi H.M."/>
            <person name="Berlin A.M."/>
            <person name="Chapman S.B."/>
            <person name="Dewar J."/>
            <person name="Goldberg J."/>
            <person name="Griggs A."/>
            <person name="Gujja S."/>
            <person name="Hansen M."/>
            <person name="Howarth C."/>
            <person name="Imamovic A."/>
            <person name="Larimer J."/>
            <person name="McCowan C."/>
            <person name="Murphy C."/>
            <person name="Neiman D."/>
            <person name="Pearson M."/>
            <person name="Priest M."/>
            <person name="Roberts A."/>
            <person name="Saif S."/>
            <person name="Shea T."/>
            <person name="Sisk P."/>
            <person name="Sykes S."/>
            <person name="Wortman J."/>
            <person name="Nusbaum C."/>
            <person name="Birren B."/>
        </authorList>
    </citation>
    <scope>NUCLEOTIDE SEQUENCE [LARGE SCALE GENOMIC DNA]</scope>
    <source>
        <strain evidence="3">PRA339</strain>
    </source>
</reference>